<dbReference type="AlphaFoldDB" id="A0A165K241"/>
<name>A0A165K241_9BASI</name>
<sequence length="109" mass="12486">MVALFGQMMFYKDVHHFWDGRLTTLTLRESHTLAPTDRVFRVTFEDNDGPLGMVLANRVRFVGPPTTLECLDGKSSEMLHDCMSQDMRHSSFYHAPPPQVIFEEALISI</sequence>
<keyword evidence="2" id="KW-1185">Reference proteome</keyword>
<dbReference type="Proteomes" id="UP000076842">
    <property type="component" value="Unassembled WGS sequence"/>
</dbReference>
<dbReference type="InParanoid" id="A0A165K241"/>
<evidence type="ECO:0000313" key="2">
    <source>
        <dbReference type="Proteomes" id="UP000076842"/>
    </source>
</evidence>
<organism evidence="1 2">
    <name type="scientific">Calocera cornea HHB12733</name>
    <dbReference type="NCBI Taxonomy" id="1353952"/>
    <lineage>
        <taxon>Eukaryota</taxon>
        <taxon>Fungi</taxon>
        <taxon>Dikarya</taxon>
        <taxon>Basidiomycota</taxon>
        <taxon>Agaricomycotina</taxon>
        <taxon>Dacrymycetes</taxon>
        <taxon>Dacrymycetales</taxon>
        <taxon>Dacrymycetaceae</taxon>
        <taxon>Calocera</taxon>
    </lineage>
</organism>
<reference evidence="1 2" key="1">
    <citation type="journal article" date="2016" name="Mol. Biol. Evol.">
        <title>Comparative Genomics of Early-Diverging Mushroom-Forming Fungi Provides Insights into the Origins of Lignocellulose Decay Capabilities.</title>
        <authorList>
            <person name="Nagy L.G."/>
            <person name="Riley R."/>
            <person name="Tritt A."/>
            <person name="Adam C."/>
            <person name="Daum C."/>
            <person name="Floudas D."/>
            <person name="Sun H."/>
            <person name="Yadav J.S."/>
            <person name="Pangilinan J."/>
            <person name="Larsson K.H."/>
            <person name="Matsuura K."/>
            <person name="Barry K."/>
            <person name="Labutti K."/>
            <person name="Kuo R."/>
            <person name="Ohm R.A."/>
            <person name="Bhattacharya S.S."/>
            <person name="Shirouzu T."/>
            <person name="Yoshinaga Y."/>
            <person name="Martin F.M."/>
            <person name="Grigoriev I.V."/>
            <person name="Hibbett D.S."/>
        </authorList>
    </citation>
    <scope>NUCLEOTIDE SEQUENCE [LARGE SCALE GENOMIC DNA]</scope>
    <source>
        <strain evidence="1 2">HHB12733</strain>
    </source>
</reference>
<evidence type="ECO:0000313" key="1">
    <source>
        <dbReference type="EMBL" id="KZT62570.1"/>
    </source>
</evidence>
<proteinExistence type="predicted"/>
<dbReference type="EMBL" id="KV423916">
    <property type="protein sequence ID" value="KZT62570.1"/>
    <property type="molecule type" value="Genomic_DNA"/>
</dbReference>
<protein>
    <submittedName>
        <fullName evidence="1">Uncharacterized protein</fullName>
    </submittedName>
</protein>
<accession>A0A165K241</accession>
<gene>
    <name evidence="1" type="ORF">CALCODRAFT_489968</name>
</gene>